<dbReference type="GO" id="GO:0000467">
    <property type="term" value="P:exonucleolytic trimming to generate mature 3'-end of 5.8S rRNA from tricistronic rRNA transcript (SSU-rRNA, 5.8S rRNA, LSU-rRNA)"/>
    <property type="evidence" value="ECO:0007669"/>
    <property type="project" value="TreeGrafter"/>
</dbReference>
<evidence type="ECO:0000313" key="7">
    <source>
        <dbReference type="Proteomes" id="UP000593567"/>
    </source>
</evidence>
<dbReference type="GO" id="GO:0034475">
    <property type="term" value="P:U4 snRNA 3'-end processing"/>
    <property type="evidence" value="ECO:0007669"/>
    <property type="project" value="TreeGrafter"/>
</dbReference>
<gene>
    <name evidence="6" type="ORF">EB796_000749</name>
</gene>
<comment type="subcellular location">
    <subcellularLocation>
        <location evidence="2">Cytoplasm</location>
    </subcellularLocation>
    <subcellularLocation>
        <location evidence="1">Nucleus</location>
    </subcellularLocation>
</comment>
<dbReference type="SUPFAM" id="SSF54211">
    <property type="entry name" value="Ribosomal protein S5 domain 2-like"/>
    <property type="match status" value="1"/>
</dbReference>
<evidence type="ECO:0000256" key="1">
    <source>
        <dbReference type="ARBA" id="ARBA00004123"/>
    </source>
</evidence>
<dbReference type="InterPro" id="IPR050590">
    <property type="entry name" value="Exosome_comp_Rrp42_subfam"/>
</dbReference>
<evidence type="ECO:0000256" key="4">
    <source>
        <dbReference type="ARBA" id="ARBA00022490"/>
    </source>
</evidence>
<dbReference type="GO" id="GO:0035925">
    <property type="term" value="F:mRNA 3'-UTR AU-rich region binding"/>
    <property type="evidence" value="ECO:0007669"/>
    <property type="project" value="TreeGrafter"/>
</dbReference>
<protein>
    <submittedName>
        <fullName evidence="6">EXOSC9</fullName>
    </submittedName>
</protein>
<evidence type="ECO:0000256" key="3">
    <source>
        <dbReference type="ARBA" id="ARBA00006678"/>
    </source>
</evidence>
<dbReference type="GO" id="GO:0071028">
    <property type="term" value="P:nuclear mRNA surveillance"/>
    <property type="evidence" value="ECO:0007669"/>
    <property type="project" value="TreeGrafter"/>
</dbReference>
<reference evidence="6" key="1">
    <citation type="submission" date="2020-06" db="EMBL/GenBank/DDBJ databases">
        <title>Draft genome of Bugula neritina, a colonial animal packing powerful symbionts and potential medicines.</title>
        <authorList>
            <person name="Rayko M."/>
        </authorList>
    </citation>
    <scope>NUCLEOTIDE SEQUENCE [LARGE SCALE GENOMIC DNA]</scope>
    <source>
        <strain evidence="6">Kwan_BN1</strain>
    </source>
</reference>
<name>A0A7J7KRY5_BUGNE</name>
<dbReference type="GO" id="GO:0016075">
    <property type="term" value="P:rRNA catabolic process"/>
    <property type="evidence" value="ECO:0007669"/>
    <property type="project" value="TreeGrafter"/>
</dbReference>
<dbReference type="InterPro" id="IPR001247">
    <property type="entry name" value="ExoRNase_PH_dom1"/>
</dbReference>
<dbReference type="EMBL" id="VXIV02000093">
    <property type="protein sequence ID" value="KAF6040908.1"/>
    <property type="molecule type" value="Genomic_DNA"/>
</dbReference>
<dbReference type="AlphaFoldDB" id="A0A7J7KRY5"/>
<dbReference type="GO" id="GO:0000176">
    <property type="term" value="C:nuclear exosome (RNase complex)"/>
    <property type="evidence" value="ECO:0007669"/>
    <property type="project" value="TreeGrafter"/>
</dbReference>
<dbReference type="GO" id="GO:0071035">
    <property type="term" value="P:nuclear polyadenylation-dependent rRNA catabolic process"/>
    <property type="evidence" value="ECO:0007669"/>
    <property type="project" value="TreeGrafter"/>
</dbReference>
<proteinExistence type="inferred from homology"/>
<dbReference type="InterPro" id="IPR027408">
    <property type="entry name" value="PNPase/RNase_PH_dom_sf"/>
</dbReference>
<dbReference type="GO" id="GO:0071038">
    <property type="term" value="P:TRAMP-dependent tRNA surveillance pathway"/>
    <property type="evidence" value="ECO:0007669"/>
    <property type="project" value="TreeGrafter"/>
</dbReference>
<dbReference type="Proteomes" id="UP000593567">
    <property type="component" value="Unassembled WGS sequence"/>
</dbReference>
<dbReference type="PANTHER" id="PTHR11097:SF14">
    <property type="entry name" value="EXOSOME COMPLEX COMPONENT RRP45"/>
    <property type="match status" value="1"/>
</dbReference>
<evidence type="ECO:0000313" key="6">
    <source>
        <dbReference type="EMBL" id="KAF6040908.1"/>
    </source>
</evidence>
<keyword evidence="7" id="KW-1185">Reference proteome</keyword>
<dbReference type="InterPro" id="IPR020568">
    <property type="entry name" value="Ribosomal_Su5_D2-typ_SF"/>
</dbReference>
<evidence type="ECO:0000259" key="5">
    <source>
        <dbReference type="Pfam" id="PF01138"/>
    </source>
</evidence>
<sequence>MANDMNIMLISKCNGDNCHLLLTMKDKPLANCEREFLLQLIERTKRLDDRRAFDYRNIKIEFGADYGCCHVHIGETLILAQVTCSMIEPKQTRPNEGALMINIEFNHVACPGFEPGRLSRKGVQINRLLERCLKECKCIDLESLCVIAEKQNYTVKLTLL</sequence>
<keyword evidence="4" id="KW-0963">Cytoplasm</keyword>
<dbReference type="OrthoDB" id="10264038at2759"/>
<accession>A0A7J7KRY5</accession>
<dbReference type="Gene3D" id="3.30.230.70">
    <property type="entry name" value="GHMP Kinase, N-terminal domain"/>
    <property type="match status" value="1"/>
</dbReference>
<comment type="caution">
    <text evidence="6">The sequence shown here is derived from an EMBL/GenBank/DDBJ whole genome shotgun (WGS) entry which is preliminary data.</text>
</comment>
<organism evidence="6 7">
    <name type="scientific">Bugula neritina</name>
    <name type="common">Brown bryozoan</name>
    <name type="synonym">Sertularia neritina</name>
    <dbReference type="NCBI Taxonomy" id="10212"/>
    <lineage>
        <taxon>Eukaryota</taxon>
        <taxon>Metazoa</taxon>
        <taxon>Spiralia</taxon>
        <taxon>Lophotrochozoa</taxon>
        <taxon>Bryozoa</taxon>
        <taxon>Gymnolaemata</taxon>
        <taxon>Cheilostomatida</taxon>
        <taxon>Flustrina</taxon>
        <taxon>Buguloidea</taxon>
        <taxon>Bugulidae</taxon>
        <taxon>Bugula</taxon>
    </lineage>
</organism>
<dbReference type="PANTHER" id="PTHR11097">
    <property type="entry name" value="EXOSOME COMPLEX EXONUCLEASE RIBOSOMAL RNA PROCESSING PROTEIN"/>
    <property type="match status" value="1"/>
</dbReference>
<dbReference type="Pfam" id="PF01138">
    <property type="entry name" value="RNase_PH"/>
    <property type="match status" value="1"/>
</dbReference>
<dbReference type="GO" id="GO:0034476">
    <property type="term" value="P:U5 snRNA 3'-end processing"/>
    <property type="evidence" value="ECO:0007669"/>
    <property type="project" value="TreeGrafter"/>
</dbReference>
<dbReference type="GO" id="GO:0000177">
    <property type="term" value="C:cytoplasmic exosome (RNase complex)"/>
    <property type="evidence" value="ECO:0007669"/>
    <property type="project" value="TreeGrafter"/>
</dbReference>
<evidence type="ECO:0000256" key="2">
    <source>
        <dbReference type="ARBA" id="ARBA00004496"/>
    </source>
</evidence>
<feature type="domain" description="Exoribonuclease phosphorolytic" evidence="5">
    <location>
        <begin position="55"/>
        <end position="142"/>
    </location>
</feature>
<comment type="similarity">
    <text evidence="3">Belongs to the RNase PH family.</text>
</comment>
<dbReference type="GO" id="GO:0034473">
    <property type="term" value="P:U1 snRNA 3'-end processing"/>
    <property type="evidence" value="ECO:0007669"/>
    <property type="project" value="TreeGrafter"/>
</dbReference>